<feature type="compositionally biased region" description="Polar residues" evidence="1">
    <location>
        <begin position="36"/>
        <end position="51"/>
    </location>
</feature>
<protein>
    <submittedName>
        <fullName evidence="2">Uncharacterized protein</fullName>
    </submittedName>
</protein>
<organism evidence="2 3">
    <name type="scientific">Vigna mungo</name>
    <name type="common">Black gram</name>
    <name type="synonym">Phaseolus mungo</name>
    <dbReference type="NCBI Taxonomy" id="3915"/>
    <lineage>
        <taxon>Eukaryota</taxon>
        <taxon>Viridiplantae</taxon>
        <taxon>Streptophyta</taxon>
        <taxon>Embryophyta</taxon>
        <taxon>Tracheophyta</taxon>
        <taxon>Spermatophyta</taxon>
        <taxon>Magnoliopsida</taxon>
        <taxon>eudicotyledons</taxon>
        <taxon>Gunneridae</taxon>
        <taxon>Pentapetalae</taxon>
        <taxon>rosids</taxon>
        <taxon>fabids</taxon>
        <taxon>Fabales</taxon>
        <taxon>Fabaceae</taxon>
        <taxon>Papilionoideae</taxon>
        <taxon>50 kb inversion clade</taxon>
        <taxon>NPAAA clade</taxon>
        <taxon>indigoferoid/millettioid clade</taxon>
        <taxon>Phaseoleae</taxon>
        <taxon>Vigna</taxon>
    </lineage>
</organism>
<dbReference type="Proteomes" id="UP001374535">
    <property type="component" value="Chromosome 1"/>
</dbReference>
<dbReference type="AlphaFoldDB" id="A0AAQ3P6X4"/>
<evidence type="ECO:0000313" key="2">
    <source>
        <dbReference type="EMBL" id="WVZ21897.1"/>
    </source>
</evidence>
<accession>A0AAQ3P6X4</accession>
<dbReference type="EMBL" id="CP144700">
    <property type="protein sequence ID" value="WVZ21897.1"/>
    <property type="molecule type" value="Genomic_DNA"/>
</dbReference>
<reference evidence="2 3" key="1">
    <citation type="journal article" date="2023" name="Life. Sci Alliance">
        <title>Evolutionary insights into 3D genome organization and epigenetic landscape of Vigna mungo.</title>
        <authorList>
            <person name="Junaid A."/>
            <person name="Singh B."/>
            <person name="Bhatia S."/>
        </authorList>
    </citation>
    <scope>NUCLEOTIDE SEQUENCE [LARGE SCALE GENOMIC DNA]</scope>
    <source>
        <strain evidence="2">Urdbean</strain>
    </source>
</reference>
<name>A0AAQ3P6X4_VIGMU</name>
<gene>
    <name evidence="2" type="ORF">V8G54_000441</name>
</gene>
<sequence length="137" mass="15112">MFTALPRPFPLAKFAIDCTDPPQDIISHSLRRASSLKKSNSALGETGSQTEETADKITPRGSPGSFKFFLELILMSSPVLLVSLVHVWKLDAPTAWQKLHVILCANFKMLFLPANVATPVESFVGTFVAMLKTRRSH</sequence>
<feature type="region of interest" description="Disordered" evidence="1">
    <location>
        <begin position="36"/>
        <end position="62"/>
    </location>
</feature>
<proteinExistence type="predicted"/>
<evidence type="ECO:0000256" key="1">
    <source>
        <dbReference type="SAM" id="MobiDB-lite"/>
    </source>
</evidence>
<keyword evidence="3" id="KW-1185">Reference proteome</keyword>
<evidence type="ECO:0000313" key="3">
    <source>
        <dbReference type="Proteomes" id="UP001374535"/>
    </source>
</evidence>